<reference evidence="3 4" key="1">
    <citation type="journal article" date="2009" name="Science">
        <title>Green evolution and dynamic adaptations revealed by genomes of the marine picoeukaryotes Micromonas.</title>
        <authorList>
            <person name="Worden A.Z."/>
            <person name="Lee J.H."/>
            <person name="Mock T."/>
            <person name="Rouze P."/>
            <person name="Simmons M.P."/>
            <person name="Aerts A.L."/>
            <person name="Allen A.E."/>
            <person name="Cuvelier M.L."/>
            <person name="Derelle E."/>
            <person name="Everett M.V."/>
            <person name="Foulon E."/>
            <person name="Grimwood J."/>
            <person name="Gundlach H."/>
            <person name="Henrissat B."/>
            <person name="Napoli C."/>
            <person name="McDonald S.M."/>
            <person name="Parker M.S."/>
            <person name="Rombauts S."/>
            <person name="Salamov A."/>
            <person name="Von Dassow P."/>
            <person name="Badger J.H."/>
            <person name="Coutinho P.M."/>
            <person name="Demir E."/>
            <person name="Dubchak I."/>
            <person name="Gentemann C."/>
            <person name="Eikrem W."/>
            <person name="Gready J.E."/>
            <person name="John U."/>
            <person name="Lanier W."/>
            <person name="Lindquist E.A."/>
            <person name="Lucas S."/>
            <person name="Mayer K.F."/>
            <person name="Moreau H."/>
            <person name="Not F."/>
            <person name="Otillar R."/>
            <person name="Panaud O."/>
            <person name="Pangilinan J."/>
            <person name="Paulsen I."/>
            <person name="Piegu B."/>
            <person name="Poliakov A."/>
            <person name="Robbens S."/>
            <person name="Schmutz J."/>
            <person name="Toulza E."/>
            <person name="Wyss T."/>
            <person name="Zelensky A."/>
            <person name="Zhou K."/>
            <person name="Armbrust E.V."/>
            <person name="Bhattacharya D."/>
            <person name="Goodenough U.W."/>
            <person name="Van de Peer Y."/>
            <person name="Grigoriev I.V."/>
        </authorList>
    </citation>
    <scope>NUCLEOTIDE SEQUENCE [LARGE SCALE GENOMIC DNA]</scope>
    <source>
        <strain evidence="4">RCC299 / NOUM17</strain>
    </source>
</reference>
<gene>
    <name evidence="3" type="ORF">MICPUN_61475</name>
</gene>
<evidence type="ECO:0000313" key="3">
    <source>
        <dbReference type="EMBL" id="ACO65932.1"/>
    </source>
</evidence>
<dbReference type="SUPFAM" id="SSF82153">
    <property type="entry name" value="FAS1 domain"/>
    <property type="match status" value="3"/>
</dbReference>
<dbReference type="OrthoDB" id="7700931at2759"/>
<dbReference type="RefSeq" id="XP_002504674.1">
    <property type="nucleotide sequence ID" value="XM_002504628.1"/>
</dbReference>
<dbReference type="PROSITE" id="PS50213">
    <property type="entry name" value="FAS1"/>
    <property type="match status" value="1"/>
</dbReference>
<dbReference type="STRING" id="296587.C1ECM9"/>
<dbReference type="PANTHER" id="PTHR10900">
    <property type="entry name" value="PERIOSTIN-RELATED"/>
    <property type="match status" value="1"/>
</dbReference>
<dbReference type="InterPro" id="IPR036378">
    <property type="entry name" value="FAS1_dom_sf"/>
</dbReference>
<proteinExistence type="predicted"/>
<name>C1ECM9_MICCC</name>
<protein>
    <recommendedName>
        <fullName evidence="2">FAS1 domain-containing protein</fullName>
    </recommendedName>
</protein>
<dbReference type="OMA" id="GCAPYQT"/>
<dbReference type="Proteomes" id="UP000002009">
    <property type="component" value="Chromosome 9"/>
</dbReference>
<dbReference type="InterPro" id="IPR000782">
    <property type="entry name" value="FAS1_domain"/>
</dbReference>
<dbReference type="GeneID" id="8246539"/>
<dbReference type="InParanoid" id="C1ECM9"/>
<organism evidence="3 4">
    <name type="scientific">Micromonas commoda (strain RCC299 / NOUM17 / CCMP2709)</name>
    <name type="common">Picoplanktonic green alga</name>
    <dbReference type="NCBI Taxonomy" id="296587"/>
    <lineage>
        <taxon>Eukaryota</taxon>
        <taxon>Viridiplantae</taxon>
        <taxon>Chlorophyta</taxon>
        <taxon>Mamiellophyceae</taxon>
        <taxon>Mamiellales</taxon>
        <taxon>Mamiellaceae</taxon>
        <taxon>Micromonas</taxon>
    </lineage>
</organism>
<dbReference type="GO" id="GO:0005615">
    <property type="term" value="C:extracellular space"/>
    <property type="evidence" value="ECO:0007669"/>
    <property type="project" value="TreeGrafter"/>
</dbReference>
<evidence type="ECO:0000259" key="2">
    <source>
        <dbReference type="PROSITE" id="PS50213"/>
    </source>
</evidence>
<keyword evidence="4" id="KW-1185">Reference proteome</keyword>
<feature type="chain" id="PRO_5002906825" description="FAS1 domain-containing protein" evidence="1">
    <location>
        <begin position="22"/>
        <end position="1174"/>
    </location>
</feature>
<sequence length="1174" mass="129027">MRAPRYICTLMSLALWSSVSGFQGELPATVCPFRDEVMSLDYALSSILVHEEGKTVPSQFRVLQEVVDAARSVCGDTFLFYTTAGGQTMFAPTDQAFEELFIELNRGLEELLSDPTLLCGLVRYHLTVPCTQVNNALWGRSCGFLLTNDLVDAQPLETLFSDQALSAGLELTGVGSASSLLFVAIAQEVSTRKIRIDGYMKRGADVIVPNIVLCESLAVHVVETVLVPAAAFYSSVESLISSLPELSITAEAYFLTKPLRDSLLVPQPFGQQQVSAQRFFLGDVVIIPPLIPRGDLPLPFLPDVGMCEPGVVVPGLDMRTVFAPTDTAWKNFFKRVGLSKEQVFSDPELLLSTLQYSEVLASFETPPISADGLLAGSRFFSYNLYPLEILQSSVVPELLFVLPILGPGLDVLNFFDLIVDITCVGNKRIVTIEGQRYAMLGRNQAVVVAPDLVACDGLIHVVDSVLITPALTTLRQLTLRPELSLFTQLITSPVELDSEFPHELSFLSQGYTPEDILVPYIDPYIAFLIRQQLAQYHLILDLVPRGGLIPQEDFRLCLLAETDVFDTRLAYPLLAKPCNIFLGFSIIKQVGIYIQGVRSLFSKVPPGLPDPLRSVFIEGRLNFGRVIVPDLVSSNGVVQVIDTMLIPPTAELGLTLYDRIARTPWLKLHEEILLLLGLEREFRGSCLPPGDASAFAITDAAWLAFFAKLAFSKDMFLESFTAIMYDIMLFSLISDREEVILDLGVALDYVYAPLEPQYISNAEVFPTTLSRYWQSPADLQFLRHDSYAKNETQDVQHGNNVYPGNQPNVAQIIPPDTRTGQLALNGDLHVIDKVLLPNPRAFCRAGDFEFYMGSAFSSVIASQQDQSGQVINSIVPRAFAYDFCDKLPCTYEIPGLYGRAGFRLSVEATVQFKHVLPLCDPWCDPTQYWWCIPCTGIYAQTILTIGGCAPYQTTLHCGGALSIWVTDAGEVRFGFQTFVESFSLLPIFFGGGMRVVDLSVPALGFKAHDKQVFKVLATYDGLCNCTKIYVNDKLRGIADPFDMGQYVFQPFENVAGNLRESITLGASKHSLTPVNPALQYPDPSAVQAGTGGIGSLNSTGPNLYLSPKDWSIPAAGQYATYPADPVLAGRNPTQVYLPWKGNIISTSVWFDNGIRQGIVYPSTCIPPPFAGPPT</sequence>
<dbReference type="AlphaFoldDB" id="C1ECM9"/>
<dbReference type="Gene3D" id="2.30.180.10">
    <property type="entry name" value="FAS1 domain"/>
    <property type="match status" value="2"/>
</dbReference>
<dbReference type="EMBL" id="CP001329">
    <property type="protein sequence ID" value="ACO65932.1"/>
    <property type="molecule type" value="Genomic_DNA"/>
</dbReference>
<feature type="domain" description="FAS1" evidence="2">
    <location>
        <begin position="320"/>
        <end position="466"/>
    </location>
</feature>
<feature type="signal peptide" evidence="1">
    <location>
        <begin position="1"/>
        <end position="21"/>
    </location>
</feature>
<dbReference type="PANTHER" id="PTHR10900:SF77">
    <property type="entry name" value="FI19380P1"/>
    <property type="match status" value="1"/>
</dbReference>
<dbReference type="InterPro" id="IPR050904">
    <property type="entry name" value="Adhesion/Biosynth-related"/>
</dbReference>
<dbReference type="KEGG" id="mis:MICPUN_61475"/>
<evidence type="ECO:0000256" key="1">
    <source>
        <dbReference type="SAM" id="SignalP"/>
    </source>
</evidence>
<evidence type="ECO:0000313" key="4">
    <source>
        <dbReference type="Proteomes" id="UP000002009"/>
    </source>
</evidence>
<keyword evidence="1" id="KW-0732">Signal</keyword>
<accession>C1ECM9</accession>